<gene>
    <name evidence="2" type="ORF">FNH06_12820</name>
</gene>
<organism evidence="2 3">
    <name type="scientific">Amycolatopsis acidiphila</name>
    <dbReference type="NCBI Taxonomy" id="715473"/>
    <lineage>
        <taxon>Bacteria</taxon>
        <taxon>Bacillati</taxon>
        <taxon>Actinomycetota</taxon>
        <taxon>Actinomycetes</taxon>
        <taxon>Pseudonocardiales</taxon>
        <taxon>Pseudonocardiaceae</taxon>
        <taxon>Amycolatopsis</taxon>
    </lineage>
</organism>
<name>A0A558AE10_9PSEU</name>
<dbReference type="InterPro" id="IPR042070">
    <property type="entry name" value="PucR_C-HTH_sf"/>
</dbReference>
<dbReference type="PANTHER" id="PTHR33744:SF17">
    <property type="entry name" value="CONSERVED PROTEIN"/>
    <property type="match status" value="1"/>
</dbReference>
<dbReference type="RefSeq" id="WP_144637905.1">
    <property type="nucleotide sequence ID" value="NZ_BNAX01000007.1"/>
</dbReference>
<evidence type="ECO:0000313" key="2">
    <source>
        <dbReference type="EMBL" id="TVT22501.1"/>
    </source>
</evidence>
<evidence type="ECO:0000313" key="3">
    <source>
        <dbReference type="Proteomes" id="UP000318578"/>
    </source>
</evidence>
<accession>A0A558AE10</accession>
<dbReference type="Proteomes" id="UP000318578">
    <property type="component" value="Unassembled WGS sequence"/>
</dbReference>
<dbReference type="InterPro" id="IPR025736">
    <property type="entry name" value="PucR_C-HTH_dom"/>
</dbReference>
<dbReference type="OrthoDB" id="3190266at2"/>
<comment type="caution">
    <text evidence="2">The sequence shown here is derived from an EMBL/GenBank/DDBJ whole genome shotgun (WGS) entry which is preliminary data.</text>
</comment>
<reference evidence="2 3" key="1">
    <citation type="submission" date="2019-07" db="EMBL/GenBank/DDBJ databases">
        <title>New species of Amycolatopsis and Streptomyces.</title>
        <authorList>
            <person name="Duangmal K."/>
            <person name="Teo W.F.A."/>
            <person name="Lipun K."/>
        </authorList>
    </citation>
    <scope>NUCLEOTIDE SEQUENCE [LARGE SCALE GENOMIC DNA]</scope>
    <source>
        <strain evidence="2 3">JCM 30562</strain>
    </source>
</reference>
<dbReference type="Gene3D" id="3.30.450.40">
    <property type="match status" value="1"/>
</dbReference>
<dbReference type="Pfam" id="PF13556">
    <property type="entry name" value="HTH_30"/>
    <property type="match status" value="1"/>
</dbReference>
<dbReference type="Gene3D" id="1.10.10.2840">
    <property type="entry name" value="PucR C-terminal helix-turn-helix domain"/>
    <property type="match status" value="1"/>
</dbReference>
<dbReference type="EMBL" id="VJZA01000017">
    <property type="protein sequence ID" value="TVT22501.1"/>
    <property type="molecule type" value="Genomic_DNA"/>
</dbReference>
<dbReference type="InterPro" id="IPR029016">
    <property type="entry name" value="GAF-like_dom_sf"/>
</dbReference>
<protein>
    <submittedName>
        <fullName evidence="2">PucR family transcriptional regulator</fullName>
    </submittedName>
</protein>
<keyword evidence="3" id="KW-1185">Reference proteome</keyword>
<sequence length="510" mass="54356">MVSVRSVVDRVGPTLLHAVSVPGACPAVADVVIAEPGVSTSVSAGDLVLGVATADVADAVALVAHSAERKAAAVLLKPPLATKPPVRRAAKAAEIALVEVRAATAWAQLVWLLRTVLDADDPVEEGDPGSGDLFRLADVVASVVDAPVTIEDTNSRVLAYSARQDLTDPARVSTIMGRRIPDDVLARFRSRGVFRELSRGRQTVFVPAQRDGTLPRLIVPIRMGGELLGSMWAVVTGPVPEERAAAFADTAPVVALHLLRWRAHADTRRRASAELLRGLLDGKVGPRKAIAELELSDEPHRVVVVDTPGGDSTDGEGLRLALLERISQGIGRRPVATELGGLLYAVVPDGEGPGSWSELRTALAGLTARVGAGSPVPIADLTRSRTEAEETLGLVRAGLLEGNVGSYDGVWTALVLHRAATAAAGARIAELGPLEVLRAHDLANRTEYLDTLYEWLRFPGDPRAAAKALRIHPNTFRYRIRRLLELVPLDLEDPDVRLALITQLVALRWS</sequence>
<evidence type="ECO:0000259" key="1">
    <source>
        <dbReference type="Pfam" id="PF13556"/>
    </source>
</evidence>
<feature type="domain" description="PucR C-terminal helix-turn-helix" evidence="1">
    <location>
        <begin position="448"/>
        <end position="504"/>
    </location>
</feature>
<dbReference type="PANTHER" id="PTHR33744">
    <property type="entry name" value="CARBOHYDRATE DIACID REGULATOR"/>
    <property type="match status" value="1"/>
</dbReference>
<proteinExistence type="predicted"/>
<dbReference type="InterPro" id="IPR051448">
    <property type="entry name" value="CdaR-like_regulators"/>
</dbReference>
<dbReference type="AlphaFoldDB" id="A0A558AE10"/>